<sequence length="316" mass="33138">MGWLAVASAALIAAATTTNLAPLADSGTSPQPPGTIDVLKTAAEDNNRLTVPVTVEGQGPFRFMIDTGAQATVLSRGLADRLGVTDRKTATLVGISSRAQIEVAPVMELGLGSRLFYIETVPLVAQENIGSADGILGLDSLQDQRVLLDFKAGTFSVADADTLGGDKGYDIVVRARRVLGQLVITDAELDGVKVAVIVGTGSQGTVGNLALQAKLRGREFGEAQMTDINGDTQSSGLKIARSVTIGRVNVSNIPVAFVDSPTFKMLGLGDRPAMVLGMSELKLFKRVAIDFKQRKVLFDLPPGTAWYKGAPGAPVY</sequence>
<dbReference type="PROSITE" id="PS00141">
    <property type="entry name" value="ASP_PROTEASE"/>
    <property type="match status" value="1"/>
</dbReference>
<organism evidence="2 3">
    <name type="scientific">Candidatus Andeanibacterium colombiense</name>
    <dbReference type="NCBI Taxonomy" id="3121345"/>
    <lineage>
        <taxon>Bacteria</taxon>
        <taxon>Pseudomonadati</taxon>
        <taxon>Pseudomonadota</taxon>
        <taxon>Alphaproteobacteria</taxon>
        <taxon>Sphingomonadales</taxon>
        <taxon>Sphingomonadaceae</taxon>
        <taxon>Candidatus Andeanibacterium</taxon>
    </lineage>
</organism>
<proteinExistence type="predicted"/>
<evidence type="ECO:0000313" key="3">
    <source>
        <dbReference type="Proteomes" id="UP001218362"/>
    </source>
</evidence>
<dbReference type="GO" id="GO:0004190">
    <property type="term" value="F:aspartic-type endopeptidase activity"/>
    <property type="evidence" value="ECO:0007669"/>
    <property type="project" value="InterPro"/>
</dbReference>
<name>A0AAJ5X8G4_9SPHN</name>
<evidence type="ECO:0000256" key="1">
    <source>
        <dbReference type="SAM" id="SignalP"/>
    </source>
</evidence>
<dbReference type="Gene3D" id="2.40.70.10">
    <property type="entry name" value="Acid Proteases"/>
    <property type="match status" value="2"/>
</dbReference>
<dbReference type="InterPro" id="IPR001969">
    <property type="entry name" value="Aspartic_peptidase_AS"/>
</dbReference>
<dbReference type="EMBL" id="CP119316">
    <property type="protein sequence ID" value="WEK46009.1"/>
    <property type="molecule type" value="Genomic_DNA"/>
</dbReference>
<dbReference type="AlphaFoldDB" id="A0AAJ5X8G4"/>
<dbReference type="InterPro" id="IPR034122">
    <property type="entry name" value="Retropepsin-like_bacterial"/>
</dbReference>
<accession>A0AAJ5X8G4</accession>
<dbReference type="KEGG" id="acob:P0Y56_13365"/>
<feature type="chain" id="PRO_5042608738" evidence="1">
    <location>
        <begin position="21"/>
        <end position="316"/>
    </location>
</feature>
<dbReference type="Proteomes" id="UP001218362">
    <property type="component" value="Chromosome"/>
</dbReference>
<protein>
    <submittedName>
        <fullName evidence="2">Aspartyl protease family protein</fullName>
    </submittedName>
</protein>
<dbReference type="InterPro" id="IPR021109">
    <property type="entry name" value="Peptidase_aspartic_dom_sf"/>
</dbReference>
<keyword evidence="2" id="KW-0645">Protease</keyword>
<gene>
    <name evidence="2" type="ORF">P0Y56_13365</name>
</gene>
<dbReference type="SUPFAM" id="SSF50630">
    <property type="entry name" value="Acid proteases"/>
    <property type="match status" value="2"/>
</dbReference>
<dbReference type="GO" id="GO:0006508">
    <property type="term" value="P:proteolysis"/>
    <property type="evidence" value="ECO:0007669"/>
    <property type="project" value="UniProtKB-KW"/>
</dbReference>
<feature type="signal peptide" evidence="1">
    <location>
        <begin position="1"/>
        <end position="20"/>
    </location>
</feature>
<keyword evidence="2" id="KW-0378">Hydrolase</keyword>
<evidence type="ECO:0000313" key="2">
    <source>
        <dbReference type="EMBL" id="WEK46009.1"/>
    </source>
</evidence>
<keyword evidence="1" id="KW-0732">Signal</keyword>
<dbReference type="CDD" id="cd05483">
    <property type="entry name" value="retropepsin_like_bacteria"/>
    <property type="match status" value="1"/>
</dbReference>
<reference evidence="2" key="1">
    <citation type="submission" date="2023-03" db="EMBL/GenBank/DDBJ databases">
        <title>Andean soil-derived lignocellulolytic bacterial consortium as a source of novel taxa and putative plastic-active enzymes.</title>
        <authorList>
            <person name="Diaz-Garcia L."/>
            <person name="Chuvochina M."/>
            <person name="Feuerriegel G."/>
            <person name="Bunk B."/>
            <person name="Sproer C."/>
            <person name="Streit W.R."/>
            <person name="Rodriguez L.M."/>
            <person name="Overmann J."/>
            <person name="Jimenez D.J."/>
        </authorList>
    </citation>
    <scope>NUCLEOTIDE SEQUENCE</scope>
    <source>
        <strain evidence="2">MAG 26</strain>
    </source>
</reference>
<dbReference type="Pfam" id="PF13650">
    <property type="entry name" value="Asp_protease_2"/>
    <property type="match status" value="2"/>
</dbReference>